<dbReference type="EMBL" id="FP929056">
    <property type="protein sequence ID" value="CBL27652.1"/>
    <property type="molecule type" value="Genomic_DNA"/>
</dbReference>
<reference evidence="3" key="1">
    <citation type="submission" date="2010-03" db="EMBL/GenBank/DDBJ databases">
        <title>The genome sequence of Synergistetes sp. SGP1.</title>
        <authorList>
            <consortium name="metaHIT consortium -- http://www.metahit.eu/"/>
            <person name="Pajon A."/>
            <person name="Turner K."/>
            <person name="Parkhill J."/>
            <person name="Wade W."/>
            <person name="Vartoukian S."/>
        </authorList>
    </citation>
    <scope>NUCLEOTIDE SEQUENCE [LARGE SCALE GENOMIC DNA]</scope>
    <source>
        <strain evidence="3">SGP1</strain>
    </source>
</reference>
<reference evidence="2 3" key="2">
    <citation type="submission" date="2010-03" db="EMBL/GenBank/DDBJ databases">
        <authorList>
            <person name="Pajon A."/>
        </authorList>
    </citation>
    <scope>NUCLEOTIDE SEQUENCE [LARGE SCALE GENOMIC DNA]</scope>
    <source>
        <strain evidence="2 3">SGP1</strain>
    </source>
</reference>
<dbReference type="Gene3D" id="3.30.420.40">
    <property type="match status" value="1"/>
</dbReference>
<dbReference type="Gene3D" id="3.30.420.150">
    <property type="entry name" value="Exopolyphosphatase. Domain 2"/>
    <property type="match status" value="1"/>
</dbReference>
<dbReference type="PANTHER" id="PTHR30005:SF0">
    <property type="entry name" value="RETROGRADE REGULATION PROTEIN 2"/>
    <property type="match status" value="1"/>
</dbReference>
<dbReference type="CDD" id="cd24054">
    <property type="entry name" value="ASKHA_NBD_AaPPX-GppA_MtPPX2-like"/>
    <property type="match status" value="1"/>
</dbReference>
<organism evidence="2 3">
    <name type="scientific">Fretibacterium fastidiosum</name>
    <dbReference type="NCBI Taxonomy" id="651822"/>
    <lineage>
        <taxon>Bacteria</taxon>
        <taxon>Thermotogati</taxon>
        <taxon>Synergistota</taxon>
        <taxon>Synergistia</taxon>
        <taxon>Synergistales</taxon>
        <taxon>Aminobacteriaceae</taxon>
        <taxon>Fretibacterium</taxon>
    </lineage>
</organism>
<feature type="domain" description="Ppx/GppA phosphatase N-terminal" evidence="1">
    <location>
        <begin position="29"/>
        <end position="309"/>
    </location>
</feature>
<protein>
    <submittedName>
        <fullName evidence="2">Exopolyphosphatase</fullName>
    </submittedName>
</protein>
<accession>A0AB94IV76</accession>
<dbReference type="RefSeq" id="WP_015555799.1">
    <property type="nucleotide sequence ID" value="NC_021038.1"/>
</dbReference>
<dbReference type="AlphaFoldDB" id="A0AB94IV76"/>
<evidence type="ECO:0000259" key="1">
    <source>
        <dbReference type="Pfam" id="PF02541"/>
    </source>
</evidence>
<dbReference type="Proteomes" id="UP000008957">
    <property type="component" value="Chromosome"/>
</dbReference>
<keyword evidence="3" id="KW-1185">Reference proteome</keyword>
<name>A0AB94IV76_9BACT</name>
<dbReference type="InterPro" id="IPR043129">
    <property type="entry name" value="ATPase_NBD"/>
</dbReference>
<dbReference type="KEGG" id="sbr:SY1_00740"/>
<dbReference type="PANTHER" id="PTHR30005">
    <property type="entry name" value="EXOPOLYPHOSPHATASE"/>
    <property type="match status" value="1"/>
</dbReference>
<dbReference type="Pfam" id="PF02541">
    <property type="entry name" value="Ppx-GppA"/>
    <property type="match status" value="1"/>
</dbReference>
<dbReference type="InterPro" id="IPR050273">
    <property type="entry name" value="GppA/Ppx_hydrolase"/>
</dbReference>
<gene>
    <name evidence="2" type="ORF">SY1_00740</name>
</gene>
<dbReference type="InterPro" id="IPR003695">
    <property type="entry name" value="Ppx_GppA_N"/>
</dbReference>
<evidence type="ECO:0000313" key="3">
    <source>
        <dbReference type="Proteomes" id="UP000008957"/>
    </source>
</evidence>
<dbReference type="SUPFAM" id="SSF53067">
    <property type="entry name" value="Actin-like ATPase domain"/>
    <property type="match status" value="2"/>
</dbReference>
<sequence>MGSTGGGRVCAAVDIGSNSIKLRVGCCAAGGVQVLLDTTEVVRLGGCLRDGAIPEETMGNAVRVVSEMVGRARRMGAEPCLVGTMALRVAANAHEFLSLVHRRTGLEVRILSGEEEASYSWKGASADFARNGGDLVLFDTGGGSTEFVFGRRGAVERIQSVPVGAVSLTERFFAEDPPPKLALDEAMACVREALSANGIARAHPGTAPAVLGLGGGAVAIGSVKDGSATFIPTRLHGMMLTRKDVAEQVELYASLPLAERRRIAGLPASRADIVLGSACIILGAMRALDVECFTLSINGLRHGVLLEMCEGPRSDGE</sequence>
<proteinExistence type="predicted"/>
<evidence type="ECO:0000313" key="2">
    <source>
        <dbReference type="EMBL" id="CBL27652.1"/>
    </source>
</evidence>